<dbReference type="EMBL" id="CP030139">
    <property type="protein sequence ID" value="AZB72912.1"/>
    <property type="molecule type" value="Genomic_DNA"/>
</dbReference>
<dbReference type="AlphaFoldDB" id="A0AAN1QP64"/>
<feature type="coiled-coil region" evidence="8">
    <location>
        <begin position="447"/>
        <end position="495"/>
    </location>
</feature>
<comment type="similarity">
    <text evidence="2">Belongs to the type II topoisomerase GyrA/ParC subunit family.</text>
</comment>
<dbReference type="Pfam" id="PF00521">
    <property type="entry name" value="DNA_topoisoIV"/>
    <property type="match status" value="1"/>
</dbReference>
<evidence type="ECO:0000256" key="1">
    <source>
        <dbReference type="ARBA" id="ARBA00000185"/>
    </source>
</evidence>
<evidence type="ECO:0000259" key="9">
    <source>
        <dbReference type="PROSITE" id="PS52040"/>
    </source>
</evidence>
<evidence type="ECO:0000256" key="5">
    <source>
        <dbReference type="ARBA" id="ARBA00023125"/>
    </source>
</evidence>
<dbReference type="PANTHER" id="PTHR43493:SF5">
    <property type="entry name" value="DNA GYRASE SUBUNIT A, CHLOROPLASTIC_MITOCHONDRIAL"/>
    <property type="match status" value="1"/>
</dbReference>
<keyword evidence="6 7" id="KW-0413">Isomerase</keyword>
<keyword evidence="5 7" id="KW-0238">DNA-binding</keyword>
<name>A0AAN1QP64_SYNEL</name>
<dbReference type="GO" id="GO:0005737">
    <property type="term" value="C:cytoplasm"/>
    <property type="evidence" value="ECO:0007669"/>
    <property type="project" value="TreeGrafter"/>
</dbReference>
<evidence type="ECO:0000256" key="7">
    <source>
        <dbReference type="PROSITE-ProRule" id="PRU01384"/>
    </source>
</evidence>
<accession>A0AAN1QP64</accession>
<dbReference type="GO" id="GO:0006265">
    <property type="term" value="P:DNA topological change"/>
    <property type="evidence" value="ECO:0007669"/>
    <property type="project" value="UniProtKB-UniRule"/>
</dbReference>
<dbReference type="InterPro" id="IPR013758">
    <property type="entry name" value="Topo_IIA_A/C_ab"/>
</dbReference>
<gene>
    <name evidence="10" type="ORF">DOP62_09440</name>
</gene>
<dbReference type="InterPro" id="IPR050220">
    <property type="entry name" value="Type_II_DNA_Topoisomerases"/>
</dbReference>
<sequence>MTDSIQFNGADRILPTALHQEMQRSYLEYAMSVIVGRALPDARDGLKPVQRRILYAMHELGLTPDRPFRKSARVVGDVLGKYHPHGDQAVYDALVRLVQDFSSRYPLLAGHGNFGSIDNDPPAAMRYTETRLAPVSHVALLEEIGEETVDFVANFDNSQQEPSVLPAQLPFLLLNGCSGIAVGMATNIPPHNLGEIVDALIALIDRPQLSDRDLLRYVPGPDFPTGGEVIDARGIIDAYSEGRGSIPVRGVARVEEIQPAKGRHRRPVIIVSELPYQVSKAGWIEKVADLVNDGKLQGIADIRDESDREGMRVVIELRRDAQADKVLEQLYKRTALQSNFGAILLAIVEGQPQQLSLKQLLEQFLSFREATLRRRYGHELEQTEHRLMILEGLLRSLGDLDGLIEILRQSPDGSTARARLQVHFDLNERQADAVLSMPMRRLTGLEQEQLQQEATNLREQQARLQTLLNDRPTLLKSLKKDLRDLKRRFGSLRRTRLPEIPPEAFAAPKPVAAPVVPASEPSAPTPTTAAPIQGELIFNSATDSAASDSAPVTAPRFAFQEPTWLCLSDRGQLQAANSTELEPWLTARSGAQERTDFPKVLQWADPSQDLLVITAEGRAYRRSLREVHLGPIANLLPTGRQSTAIAATLLLPPASEERSLLLLSSQGRAKRLALTELAEISNRGLQLLKLVEEETIQAACLCAPQQEVLLGSSGGRLLRLSLSELPLASRTSQGQPRLLRLREGEQPLGCLSVPSGQDLLLVSTLGLVKRLPLGLLRLCRAGDLGNNAFRFTDKRDRLIALLAAPSHGLALFASDQRLWQRSISAIAVTGTDAEGQTLFNLRSAETLQSATTLEGERPPVT</sequence>
<dbReference type="Gene3D" id="3.30.1360.40">
    <property type="match status" value="1"/>
</dbReference>
<dbReference type="GO" id="GO:0005524">
    <property type="term" value="F:ATP binding"/>
    <property type="evidence" value="ECO:0007669"/>
    <property type="project" value="InterPro"/>
</dbReference>
<dbReference type="Gene3D" id="1.10.268.10">
    <property type="entry name" value="Topoisomerase, domain 3"/>
    <property type="match status" value="1"/>
</dbReference>
<evidence type="ECO:0000313" key="11">
    <source>
        <dbReference type="Proteomes" id="UP000267249"/>
    </source>
</evidence>
<dbReference type="GO" id="GO:0034335">
    <property type="term" value="F:DNA negative supercoiling activity"/>
    <property type="evidence" value="ECO:0007669"/>
    <property type="project" value="UniProtKB-ARBA"/>
</dbReference>
<dbReference type="NCBIfam" id="NF004044">
    <property type="entry name" value="PRK05561.1"/>
    <property type="match status" value="1"/>
</dbReference>
<dbReference type="EC" id="5.6.2.2" evidence="3"/>
<dbReference type="GO" id="GO:0003677">
    <property type="term" value="F:DNA binding"/>
    <property type="evidence" value="ECO:0007669"/>
    <property type="project" value="UniProtKB-UniRule"/>
</dbReference>
<evidence type="ECO:0000256" key="4">
    <source>
        <dbReference type="ARBA" id="ARBA00023029"/>
    </source>
</evidence>
<reference evidence="10 11" key="1">
    <citation type="journal article" date="2018" name="Sci. Rep.">
        <title>Genome Features and Biochemical Characteristics of a Robust, Fast Growing and Naturally Transformable Cyanobacterium Synechococcus elongatus PCC 11801 Isolated from India.</title>
        <authorList>
            <person name="Jaiswal D."/>
            <person name="Sengupta A."/>
            <person name="Sohoni S."/>
            <person name="Sengupta S."/>
            <person name="Phadnavis A.G."/>
            <person name="Pakrasi H.B."/>
            <person name="Wangikar P.P."/>
        </authorList>
    </citation>
    <scope>NUCLEOTIDE SEQUENCE [LARGE SCALE GENOMIC DNA]</scope>
    <source>
        <strain evidence="10 11">PCC 11801</strain>
    </source>
</reference>
<dbReference type="CDD" id="cd00187">
    <property type="entry name" value="TOP4c"/>
    <property type="match status" value="1"/>
</dbReference>
<dbReference type="SUPFAM" id="SSF101904">
    <property type="entry name" value="GyrA/ParC C-terminal domain-like"/>
    <property type="match status" value="1"/>
</dbReference>
<dbReference type="SMART" id="SM00434">
    <property type="entry name" value="TOP4c"/>
    <property type="match status" value="1"/>
</dbReference>
<dbReference type="PROSITE" id="PS52040">
    <property type="entry name" value="TOPO_IIA"/>
    <property type="match status" value="1"/>
</dbReference>
<protein>
    <recommendedName>
        <fullName evidence="3">DNA topoisomerase (ATP-hydrolyzing)</fullName>
        <ecNumber evidence="3">5.6.2.2</ecNumber>
    </recommendedName>
</protein>
<dbReference type="Gene3D" id="2.120.10.90">
    <property type="entry name" value="DNA gyrase/topoisomerase IV, subunit A, C-terminal"/>
    <property type="match status" value="1"/>
</dbReference>
<evidence type="ECO:0000313" key="10">
    <source>
        <dbReference type="EMBL" id="AZB72912.1"/>
    </source>
</evidence>
<dbReference type="Pfam" id="PF03989">
    <property type="entry name" value="DNA_gyraseA_C"/>
    <property type="match status" value="3"/>
</dbReference>
<dbReference type="Proteomes" id="UP000267249">
    <property type="component" value="Chromosome"/>
</dbReference>
<proteinExistence type="inferred from homology"/>
<comment type="catalytic activity">
    <reaction evidence="1 7">
        <text>ATP-dependent breakage, passage and rejoining of double-stranded DNA.</text>
        <dbReference type="EC" id="5.6.2.2"/>
    </reaction>
</comment>
<evidence type="ECO:0000256" key="8">
    <source>
        <dbReference type="SAM" id="Coils"/>
    </source>
</evidence>
<evidence type="ECO:0000256" key="6">
    <source>
        <dbReference type="ARBA" id="ARBA00023235"/>
    </source>
</evidence>
<keyword evidence="4 7" id="KW-0799">Topoisomerase</keyword>
<dbReference type="InterPro" id="IPR013760">
    <property type="entry name" value="Topo_IIA-like_dom_sf"/>
</dbReference>
<dbReference type="InterPro" id="IPR013757">
    <property type="entry name" value="Topo_IIA_A_a_sf"/>
</dbReference>
<dbReference type="SUPFAM" id="SSF56719">
    <property type="entry name" value="Type II DNA topoisomerase"/>
    <property type="match status" value="1"/>
</dbReference>
<dbReference type="Gene3D" id="3.90.199.10">
    <property type="entry name" value="Topoisomerase II, domain 5"/>
    <property type="match status" value="1"/>
</dbReference>
<feature type="domain" description="Topo IIA-type catalytic" evidence="9">
    <location>
        <begin position="39"/>
        <end position="510"/>
    </location>
</feature>
<dbReference type="InterPro" id="IPR035516">
    <property type="entry name" value="Gyrase/topoIV_suA_C"/>
</dbReference>
<dbReference type="FunFam" id="3.30.1360.40:FF:000002">
    <property type="entry name" value="DNA gyrase subunit A"/>
    <property type="match status" value="1"/>
</dbReference>
<dbReference type="PANTHER" id="PTHR43493">
    <property type="entry name" value="DNA GYRASE/TOPOISOMERASE SUBUNIT A"/>
    <property type="match status" value="1"/>
</dbReference>
<dbReference type="RefSeq" id="WP_208673244.1">
    <property type="nucleotide sequence ID" value="NZ_CP030139.2"/>
</dbReference>
<organism evidence="10 11">
    <name type="scientific">Synechococcus elongatus PCC 11801</name>
    <dbReference type="NCBI Taxonomy" id="2219813"/>
    <lineage>
        <taxon>Bacteria</taxon>
        <taxon>Bacillati</taxon>
        <taxon>Cyanobacteriota</taxon>
        <taxon>Cyanophyceae</taxon>
        <taxon>Synechococcales</taxon>
        <taxon>Synechococcaceae</taxon>
        <taxon>Synechococcus</taxon>
    </lineage>
</organism>
<evidence type="ECO:0000256" key="3">
    <source>
        <dbReference type="ARBA" id="ARBA00012895"/>
    </source>
</evidence>
<dbReference type="InterPro" id="IPR002205">
    <property type="entry name" value="Topo_IIA_dom_A"/>
</dbReference>
<dbReference type="GO" id="GO:0009330">
    <property type="term" value="C:DNA topoisomerase type II (double strand cut, ATP-hydrolyzing) complex"/>
    <property type="evidence" value="ECO:0007669"/>
    <property type="project" value="TreeGrafter"/>
</dbReference>
<keyword evidence="8" id="KW-0175">Coiled coil</keyword>
<feature type="active site" description="O-(5'-phospho-DNA)-tyrosine intermediate" evidence="7">
    <location>
        <position position="127"/>
    </location>
</feature>
<dbReference type="InterPro" id="IPR006691">
    <property type="entry name" value="GyrA/parC_rep"/>
</dbReference>
<evidence type="ECO:0000256" key="2">
    <source>
        <dbReference type="ARBA" id="ARBA00008263"/>
    </source>
</evidence>